<reference evidence="5 6" key="2">
    <citation type="journal article" date="2011" name="Stand. Genomic Sci.">
        <title>Complete genome sequence of Leadbetterella byssophila type strain (4M15).</title>
        <authorList>
            <person name="Abt B."/>
            <person name="Teshima H."/>
            <person name="Lucas S."/>
            <person name="Lapidus A."/>
            <person name="Del Rio T.G."/>
            <person name="Nolan M."/>
            <person name="Tice H."/>
            <person name="Cheng J.F."/>
            <person name="Pitluck S."/>
            <person name="Liolios K."/>
            <person name="Pagani I."/>
            <person name="Ivanova N."/>
            <person name="Mavromatis K."/>
            <person name="Pati A."/>
            <person name="Tapia R."/>
            <person name="Han C."/>
            <person name="Goodwin L."/>
            <person name="Chen A."/>
            <person name="Palaniappan K."/>
            <person name="Land M."/>
            <person name="Hauser L."/>
            <person name="Chang Y.J."/>
            <person name="Jeffries C.D."/>
            <person name="Rohde M."/>
            <person name="Goker M."/>
            <person name="Tindall B.J."/>
            <person name="Detter J.C."/>
            <person name="Woyke T."/>
            <person name="Bristow J."/>
            <person name="Eisen J.A."/>
            <person name="Markowitz V."/>
            <person name="Hugenholtz P."/>
            <person name="Klenk H.P."/>
            <person name="Kyrpides N.C."/>
        </authorList>
    </citation>
    <scope>NUCLEOTIDE SEQUENCE [LARGE SCALE GENOMIC DNA]</scope>
    <source>
        <strain evidence="6">DSM 17132 / JCM 16389 / KACC 11308 / NBRC 106382 / 4M15</strain>
    </source>
</reference>
<evidence type="ECO:0000259" key="4">
    <source>
        <dbReference type="PROSITE" id="PS50987"/>
    </source>
</evidence>
<evidence type="ECO:0000256" key="1">
    <source>
        <dbReference type="ARBA" id="ARBA00023015"/>
    </source>
</evidence>
<dbReference type="OrthoDB" id="9800049at2"/>
<dbReference type="HOGENOM" id="CLU_097806_3_2_10"/>
<keyword evidence="1" id="KW-0805">Transcription regulation</keyword>
<dbReference type="EMBL" id="CP002305">
    <property type="protein sequence ID" value="ADQ16649.1"/>
    <property type="molecule type" value="Genomic_DNA"/>
</dbReference>
<dbReference type="RefSeq" id="WP_013407700.1">
    <property type="nucleotide sequence ID" value="NC_014655.1"/>
</dbReference>
<dbReference type="InterPro" id="IPR001845">
    <property type="entry name" value="HTH_ArsR_DNA-bd_dom"/>
</dbReference>
<feature type="domain" description="HTH arsR-type" evidence="4">
    <location>
        <begin position="8"/>
        <end position="106"/>
    </location>
</feature>
<dbReference type="Proteomes" id="UP000007435">
    <property type="component" value="Chromosome"/>
</dbReference>
<dbReference type="AlphaFoldDB" id="E4RR54"/>
<dbReference type="SMART" id="SM00418">
    <property type="entry name" value="HTH_ARSR"/>
    <property type="match status" value="1"/>
</dbReference>
<proteinExistence type="predicted"/>
<gene>
    <name evidence="5" type="ordered locus">Lbys_0906</name>
</gene>
<dbReference type="PANTHER" id="PTHR33154">
    <property type="entry name" value="TRANSCRIPTIONAL REGULATOR, ARSR FAMILY"/>
    <property type="match status" value="1"/>
</dbReference>
<keyword evidence="2" id="KW-0238">DNA-binding</keyword>
<dbReference type="PROSITE" id="PS50987">
    <property type="entry name" value="HTH_ARSR_2"/>
    <property type="match status" value="1"/>
</dbReference>
<evidence type="ECO:0000256" key="3">
    <source>
        <dbReference type="ARBA" id="ARBA00023163"/>
    </source>
</evidence>
<keyword evidence="3" id="KW-0804">Transcription</keyword>
<reference key="1">
    <citation type="submission" date="2010-11" db="EMBL/GenBank/DDBJ databases">
        <title>The complete genome of Leadbetterella byssophila DSM 17132.</title>
        <authorList>
            <consortium name="US DOE Joint Genome Institute (JGI-PGF)"/>
            <person name="Lucas S."/>
            <person name="Copeland A."/>
            <person name="Lapidus A."/>
            <person name="Glavina del Rio T."/>
            <person name="Dalin E."/>
            <person name="Tice H."/>
            <person name="Bruce D."/>
            <person name="Goodwin L."/>
            <person name="Pitluck S."/>
            <person name="Kyrpides N."/>
            <person name="Mavromatis K."/>
            <person name="Ivanova N."/>
            <person name="Teshima H."/>
            <person name="Brettin T."/>
            <person name="Detter J.C."/>
            <person name="Han C."/>
            <person name="Tapia R."/>
            <person name="Land M."/>
            <person name="Hauser L."/>
            <person name="Markowitz V."/>
            <person name="Cheng J.-F."/>
            <person name="Hugenholtz P."/>
            <person name="Woyke T."/>
            <person name="Wu D."/>
            <person name="Tindall B."/>
            <person name="Pomrenke H.G."/>
            <person name="Brambilla E."/>
            <person name="Klenk H.-P."/>
            <person name="Eisen J.A."/>
        </authorList>
    </citation>
    <scope>NUCLEOTIDE SEQUENCE [LARGE SCALE GENOMIC DNA]</scope>
    <source>
        <strain>DSM 17132</strain>
    </source>
</reference>
<dbReference type="Pfam" id="PF01022">
    <property type="entry name" value="HTH_5"/>
    <property type="match status" value="1"/>
</dbReference>
<dbReference type="KEGG" id="lby:Lbys_0906"/>
<evidence type="ECO:0000313" key="6">
    <source>
        <dbReference type="Proteomes" id="UP000007435"/>
    </source>
</evidence>
<dbReference type="InterPro" id="IPR036388">
    <property type="entry name" value="WH-like_DNA-bd_sf"/>
</dbReference>
<dbReference type="eggNOG" id="COG0640">
    <property type="taxonomic scope" value="Bacteria"/>
</dbReference>
<evidence type="ECO:0000256" key="2">
    <source>
        <dbReference type="ARBA" id="ARBA00023125"/>
    </source>
</evidence>
<sequence length="107" mass="11947">MGVTKTGKYTEEQSQLSNIFKVLGHPARLANLQVIIDRHSCICNDMVEKIGLAQPTISQHLSELKSIGLLKGSIKGKSQCYCIDEEAWSNIQTQFNAFFDQDVKTLC</sequence>
<dbReference type="GO" id="GO:0003700">
    <property type="term" value="F:DNA-binding transcription factor activity"/>
    <property type="evidence" value="ECO:0007669"/>
    <property type="project" value="InterPro"/>
</dbReference>
<dbReference type="GO" id="GO:0003677">
    <property type="term" value="F:DNA binding"/>
    <property type="evidence" value="ECO:0007669"/>
    <property type="project" value="UniProtKB-KW"/>
</dbReference>
<dbReference type="PRINTS" id="PR00778">
    <property type="entry name" value="HTHARSR"/>
</dbReference>
<keyword evidence="6" id="KW-1185">Reference proteome</keyword>
<evidence type="ECO:0000313" key="5">
    <source>
        <dbReference type="EMBL" id="ADQ16649.1"/>
    </source>
</evidence>
<dbReference type="NCBIfam" id="NF033788">
    <property type="entry name" value="HTH_metalloreg"/>
    <property type="match status" value="1"/>
</dbReference>
<dbReference type="SUPFAM" id="SSF46785">
    <property type="entry name" value="Winged helix' DNA-binding domain"/>
    <property type="match status" value="1"/>
</dbReference>
<dbReference type="Gene3D" id="1.10.10.10">
    <property type="entry name" value="Winged helix-like DNA-binding domain superfamily/Winged helix DNA-binding domain"/>
    <property type="match status" value="1"/>
</dbReference>
<protein>
    <submittedName>
        <fullName evidence="5">Transcriptional regulator, ArsR family</fullName>
    </submittedName>
</protein>
<accession>E4RR54</accession>
<dbReference type="InterPro" id="IPR036390">
    <property type="entry name" value="WH_DNA-bd_sf"/>
</dbReference>
<dbReference type="STRING" id="649349.Lbys_0906"/>
<dbReference type="InterPro" id="IPR011991">
    <property type="entry name" value="ArsR-like_HTH"/>
</dbReference>
<name>E4RR54_LEAB4</name>
<dbReference type="PANTHER" id="PTHR33154:SF15">
    <property type="entry name" value="REGULATORY PROTEIN ARSR"/>
    <property type="match status" value="1"/>
</dbReference>
<dbReference type="InterPro" id="IPR051081">
    <property type="entry name" value="HTH_MetalResp_TranReg"/>
</dbReference>
<dbReference type="CDD" id="cd00090">
    <property type="entry name" value="HTH_ARSR"/>
    <property type="match status" value="1"/>
</dbReference>
<organism evidence="5 6">
    <name type="scientific">Leadbetterella byssophila (strain DSM 17132 / JCM 16389 / KACC 11308 / NBRC 106382 / 4M15)</name>
    <dbReference type="NCBI Taxonomy" id="649349"/>
    <lineage>
        <taxon>Bacteria</taxon>
        <taxon>Pseudomonadati</taxon>
        <taxon>Bacteroidota</taxon>
        <taxon>Cytophagia</taxon>
        <taxon>Cytophagales</taxon>
        <taxon>Leadbetterellaceae</taxon>
        <taxon>Leadbetterella</taxon>
    </lineage>
</organism>